<keyword evidence="3" id="KW-1185">Reference proteome</keyword>
<protein>
    <submittedName>
        <fullName evidence="2">Uncharacterized protein</fullName>
    </submittedName>
</protein>
<feature type="compositionally biased region" description="Basic and acidic residues" evidence="1">
    <location>
        <begin position="55"/>
        <end position="65"/>
    </location>
</feature>
<reference evidence="2 3" key="1">
    <citation type="journal article" date="2020" name="Microbiol. Res.">
        <title>Flavobacterium pokkalii sp. nov., a novel plant growth promoting native rhizobacteria isolated from pokkali rice grown in coastal saline affected agricultural regions of southern India, Kerala.</title>
        <authorList>
            <person name="Menon R.R."/>
            <person name="Kumari S."/>
            <person name="Viver T."/>
            <person name="Rameshkumar N."/>
        </authorList>
    </citation>
    <scope>NUCLEOTIDE SEQUENCE [LARGE SCALE GENOMIC DNA]</scope>
    <source>
        <strain evidence="2 3">L1I52</strain>
    </source>
</reference>
<feature type="region of interest" description="Disordered" evidence="1">
    <location>
        <begin position="54"/>
        <end position="80"/>
    </location>
</feature>
<dbReference type="Proteomes" id="UP000661715">
    <property type="component" value="Unassembled WGS sequence"/>
</dbReference>
<organism evidence="2 3">
    <name type="scientific">Flavobacterium pokkalii</name>
    <dbReference type="NCBI Taxonomy" id="1940408"/>
    <lineage>
        <taxon>Bacteria</taxon>
        <taxon>Pseudomonadati</taxon>
        <taxon>Bacteroidota</taxon>
        <taxon>Flavobacteriia</taxon>
        <taxon>Flavobacteriales</taxon>
        <taxon>Flavobacteriaceae</taxon>
        <taxon>Flavobacterium</taxon>
    </lineage>
</organism>
<dbReference type="RefSeq" id="WP_188221680.1">
    <property type="nucleotide sequence ID" value="NZ_NASZ01000040.1"/>
</dbReference>
<evidence type="ECO:0000313" key="3">
    <source>
        <dbReference type="Proteomes" id="UP000661715"/>
    </source>
</evidence>
<evidence type="ECO:0000313" key="2">
    <source>
        <dbReference type="EMBL" id="MBD0726695.1"/>
    </source>
</evidence>
<proteinExistence type="predicted"/>
<evidence type="ECO:0000256" key="1">
    <source>
        <dbReference type="SAM" id="MobiDB-lite"/>
    </source>
</evidence>
<name>A0ABR7UYW2_9FLAO</name>
<sequence>MVDINNSNYNQTIALHEFFGHGRPLSIQSPGNVHDPGDAIRFENLVWRLIGEPNKQNDGRYHDDNNGVPMTDYTSLPTFR</sequence>
<gene>
    <name evidence="2" type="ORF">B6A10_16105</name>
</gene>
<dbReference type="EMBL" id="NASZ01000040">
    <property type="protein sequence ID" value="MBD0726695.1"/>
    <property type="molecule type" value="Genomic_DNA"/>
</dbReference>
<accession>A0ABR7UYW2</accession>
<comment type="caution">
    <text evidence="2">The sequence shown here is derived from an EMBL/GenBank/DDBJ whole genome shotgun (WGS) entry which is preliminary data.</text>
</comment>